<keyword evidence="5" id="KW-0408">Iron</keyword>
<keyword evidence="6" id="KW-0411">Iron-sulfur</keyword>
<protein>
    <submittedName>
        <fullName evidence="8">2-iminoacetate synthase ThiH</fullName>
    </submittedName>
</protein>
<dbReference type="SFLD" id="SFLDS00029">
    <property type="entry name" value="Radical_SAM"/>
    <property type="match status" value="1"/>
</dbReference>
<name>A0A1X0XN38_9BACT</name>
<evidence type="ECO:0000259" key="7">
    <source>
        <dbReference type="PROSITE" id="PS51918"/>
    </source>
</evidence>
<gene>
    <name evidence="8" type="ORF">B5V00_15880</name>
</gene>
<sequence length="378" mass="42072">MSFLNIIQQYTPARVEEAIAAMTAADVERALAAEHLSETDFMALLSEAAEDYLEPLAQKAHRITRRRFGNTILLYAPLYLSNECHNGCRYCGFSAGNKLPRRTLNADEIEADARVLAKQGFRHVLLLTGEAPKVAGVDYLVAAVERVRPLFSSIGIEVFPMEKDEYARLVAAGVDTLTVYQETYNPELYEQLHPFGRKRDYAWRLATPERGGAAGLRRIGIGALLGLGPFRSEAFFTGLHGRYLARHFWRSQLSVSFPRMRPADGGFQPPVTVSDRHFVQLICAMRLLLNDAGLILSTRESAELRDHLLPLGITQMSAGSCTAPGGYSGAERATEQFAIDDERTPAEFAAMLREKGYDPVWKDWDGLFLRPDAHAANH</sequence>
<dbReference type="PANTHER" id="PTHR43583:SF1">
    <property type="entry name" value="2-IMINOACETATE SYNTHASE"/>
    <property type="match status" value="1"/>
</dbReference>
<evidence type="ECO:0000256" key="1">
    <source>
        <dbReference type="ARBA" id="ARBA00001966"/>
    </source>
</evidence>
<dbReference type="SUPFAM" id="SSF102114">
    <property type="entry name" value="Radical SAM enzymes"/>
    <property type="match status" value="1"/>
</dbReference>
<dbReference type="Pfam" id="PF04055">
    <property type="entry name" value="Radical_SAM"/>
    <property type="match status" value="1"/>
</dbReference>
<dbReference type="SFLD" id="SFLDG01060">
    <property type="entry name" value="BATS_domain_containing"/>
    <property type="match status" value="1"/>
</dbReference>
<keyword evidence="2" id="KW-0004">4Fe-4S</keyword>
<dbReference type="GO" id="GO:0003824">
    <property type="term" value="F:catalytic activity"/>
    <property type="evidence" value="ECO:0007669"/>
    <property type="project" value="InterPro"/>
</dbReference>
<evidence type="ECO:0000256" key="5">
    <source>
        <dbReference type="ARBA" id="ARBA00023004"/>
    </source>
</evidence>
<keyword evidence="3" id="KW-0949">S-adenosyl-L-methionine</keyword>
<evidence type="ECO:0000256" key="6">
    <source>
        <dbReference type="ARBA" id="ARBA00023014"/>
    </source>
</evidence>
<dbReference type="NCBIfam" id="TIGR02351">
    <property type="entry name" value="thiH"/>
    <property type="match status" value="1"/>
</dbReference>
<dbReference type="STRING" id="1969733.B5V00_15880"/>
<accession>A0A1X0XN38</accession>
<keyword evidence="9" id="KW-1185">Reference proteome</keyword>
<reference evidence="8 9" key="1">
    <citation type="submission" date="2017-03" db="EMBL/GenBank/DDBJ databases">
        <title>Genome sequence of Geothermobacter sp. EPR-M, Deep-Sea Iron Reducer.</title>
        <authorList>
            <person name="Tully B."/>
            <person name="Savalia P."/>
            <person name="Abuyen K."/>
            <person name="Baughan C."/>
            <person name="Romero E."/>
            <person name="Ronkowski C."/>
            <person name="Torres B."/>
            <person name="Tremblay J."/>
            <person name="Trujillo A."/>
            <person name="Tyler M."/>
            <person name="Perez-Rodriguez I."/>
            <person name="Amend J."/>
        </authorList>
    </citation>
    <scope>NUCLEOTIDE SEQUENCE [LARGE SCALE GENOMIC DNA]</scope>
    <source>
        <strain evidence="8 9">EPR-M</strain>
    </source>
</reference>
<dbReference type="InterPro" id="IPR007197">
    <property type="entry name" value="rSAM"/>
</dbReference>
<dbReference type="PANTHER" id="PTHR43583">
    <property type="entry name" value="2-IMINOACETATE SYNTHASE"/>
    <property type="match status" value="1"/>
</dbReference>
<dbReference type="RefSeq" id="WP_085011791.1">
    <property type="nucleotide sequence ID" value="NZ_NAAD01000033.1"/>
</dbReference>
<dbReference type="GO" id="GO:0009228">
    <property type="term" value="P:thiamine biosynthetic process"/>
    <property type="evidence" value="ECO:0007669"/>
    <property type="project" value="InterPro"/>
</dbReference>
<dbReference type="InterPro" id="IPR058240">
    <property type="entry name" value="rSAM_sf"/>
</dbReference>
<dbReference type="Gene3D" id="3.20.20.70">
    <property type="entry name" value="Aldolase class I"/>
    <property type="match status" value="1"/>
</dbReference>
<dbReference type="GO" id="GO:0051539">
    <property type="term" value="F:4 iron, 4 sulfur cluster binding"/>
    <property type="evidence" value="ECO:0007669"/>
    <property type="project" value="UniProtKB-KW"/>
</dbReference>
<feature type="domain" description="Radical SAM core" evidence="7">
    <location>
        <begin position="70"/>
        <end position="305"/>
    </location>
</feature>
<evidence type="ECO:0000256" key="3">
    <source>
        <dbReference type="ARBA" id="ARBA00022691"/>
    </source>
</evidence>
<dbReference type="CDD" id="cd01335">
    <property type="entry name" value="Radical_SAM"/>
    <property type="match status" value="1"/>
</dbReference>
<dbReference type="SFLD" id="SFLDF00301">
    <property type="entry name" value="2-iminoacetate_synthase_(ThiH)"/>
    <property type="match status" value="1"/>
</dbReference>
<evidence type="ECO:0000256" key="2">
    <source>
        <dbReference type="ARBA" id="ARBA00022485"/>
    </source>
</evidence>
<dbReference type="InterPro" id="IPR013785">
    <property type="entry name" value="Aldolase_TIM"/>
</dbReference>
<dbReference type="SFLD" id="SFLDG01081">
    <property type="entry name" value="cleavage_of_the_Ca-Cb_bond_in"/>
    <property type="match status" value="1"/>
</dbReference>
<dbReference type="InterPro" id="IPR010722">
    <property type="entry name" value="BATS_dom"/>
</dbReference>
<organism evidence="8 9">
    <name type="scientific">Geothermobacter hydrogeniphilus</name>
    <dbReference type="NCBI Taxonomy" id="1969733"/>
    <lineage>
        <taxon>Bacteria</taxon>
        <taxon>Pseudomonadati</taxon>
        <taxon>Thermodesulfobacteriota</taxon>
        <taxon>Desulfuromonadia</taxon>
        <taxon>Desulfuromonadales</taxon>
        <taxon>Geothermobacteraceae</taxon>
        <taxon>Geothermobacter</taxon>
    </lineage>
</organism>
<dbReference type="PROSITE" id="PS51918">
    <property type="entry name" value="RADICAL_SAM"/>
    <property type="match status" value="1"/>
</dbReference>
<dbReference type="Pfam" id="PF06968">
    <property type="entry name" value="BATS"/>
    <property type="match status" value="1"/>
</dbReference>
<dbReference type="SMART" id="SM00876">
    <property type="entry name" value="BATS"/>
    <property type="match status" value="1"/>
</dbReference>
<dbReference type="Proteomes" id="UP000193136">
    <property type="component" value="Unassembled WGS sequence"/>
</dbReference>
<dbReference type="AlphaFoldDB" id="A0A1X0XN38"/>
<dbReference type="OrthoDB" id="3320990at2"/>
<evidence type="ECO:0000313" key="9">
    <source>
        <dbReference type="Proteomes" id="UP000193136"/>
    </source>
</evidence>
<evidence type="ECO:0000313" key="8">
    <source>
        <dbReference type="EMBL" id="ORJ54247.1"/>
    </source>
</evidence>
<comment type="caution">
    <text evidence="8">The sequence shown here is derived from an EMBL/GenBank/DDBJ whole genome shotgun (WGS) entry which is preliminary data.</text>
</comment>
<keyword evidence="4" id="KW-0479">Metal-binding</keyword>
<dbReference type="InterPro" id="IPR012726">
    <property type="entry name" value="ThiH"/>
</dbReference>
<proteinExistence type="predicted"/>
<evidence type="ECO:0000256" key="4">
    <source>
        <dbReference type="ARBA" id="ARBA00022723"/>
    </source>
</evidence>
<comment type="cofactor">
    <cofactor evidence="1">
        <name>[4Fe-4S] cluster</name>
        <dbReference type="ChEBI" id="CHEBI:49883"/>
    </cofactor>
</comment>
<dbReference type="InterPro" id="IPR034428">
    <property type="entry name" value="ThiH/NoCL/HydG-like"/>
</dbReference>
<dbReference type="GO" id="GO:0005506">
    <property type="term" value="F:iron ion binding"/>
    <property type="evidence" value="ECO:0007669"/>
    <property type="project" value="InterPro"/>
</dbReference>
<dbReference type="EMBL" id="NAAD01000033">
    <property type="protein sequence ID" value="ORJ54247.1"/>
    <property type="molecule type" value="Genomic_DNA"/>
</dbReference>